<evidence type="ECO:0000313" key="3">
    <source>
        <dbReference type="Proteomes" id="UP000221165"/>
    </source>
</evidence>
<keyword evidence="3" id="KW-1185">Reference proteome</keyword>
<dbReference type="AlphaFoldDB" id="A0A2C6KAL3"/>
<dbReference type="VEuPathDB" id="ToxoDB:CSUI_008214"/>
<feature type="compositionally biased region" description="Basic residues" evidence="1">
    <location>
        <begin position="30"/>
        <end position="39"/>
    </location>
</feature>
<feature type="region of interest" description="Disordered" evidence="1">
    <location>
        <begin position="1"/>
        <end position="39"/>
    </location>
</feature>
<sequence length="39" mass="4350">MLMLPPCTTGLTTRDSAAPAMTRSYQHSQTLRKSRSTRP</sequence>
<dbReference type="Proteomes" id="UP000221165">
    <property type="component" value="Unassembled WGS sequence"/>
</dbReference>
<name>A0A2C6KAL3_9APIC</name>
<dbReference type="RefSeq" id="XP_067919673.1">
    <property type="nucleotide sequence ID" value="XM_068068349.1"/>
</dbReference>
<proteinExistence type="predicted"/>
<organism evidence="2 3">
    <name type="scientific">Cystoisospora suis</name>
    <dbReference type="NCBI Taxonomy" id="483139"/>
    <lineage>
        <taxon>Eukaryota</taxon>
        <taxon>Sar</taxon>
        <taxon>Alveolata</taxon>
        <taxon>Apicomplexa</taxon>
        <taxon>Conoidasida</taxon>
        <taxon>Coccidia</taxon>
        <taxon>Eucoccidiorida</taxon>
        <taxon>Eimeriorina</taxon>
        <taxon>Sarcocystidae</taxon>
        <taxon>Cystoisospora</taxon>
    </lineage>
</organism>
<dbReference type="EMBL" id="MIGC01004535">
    <property type="protein sequence ID" value="PHJ17960.1"/>
    <property type="molecule type" value="Genomic_DNA"/>
</dbReference>
<reference evidence="2 3" key="1">
    <citation type="journal article" date="2017" name="Int. J. Parasitol.">
        <title>The genome of the protozoan parasite Cystoisospora suis and a reverse vaccinology approach to identify vaccine candidates.</title>
        <authorList>
            <person name="Palmieri N."/>
            <person name="Shrestha A."/>
            <person name="Ruttkowski B."/>
            <person name="Beck T."/>
            <person name="Vogl C."/>
            <person name="Tomley F."/>
            <person name="Blake D.P."/>
            <person name="Joachim A."/>
        </authorList>
    </citation>
    <scope>NUCLEOTIDE SEQUENCE [LARGE SCALE GENOMIC DNA]</scope>
    <source>
        <strain evidence="2 3">Wien I</strain>
    </source>
</reference>
<accession>A0A2C6KAL3</accession>
<protein>
    <submittedName>
        <fullName evidence="2">Uncharacterized protein</fullName>
    </submittedName>
</protein>
<dbReference type="GeneID" id="94431560"/>
<gene>
    <name evidence="2" type="ORF">CSUI_008214</name>
</gene>
<comment type="caution">
    <text evidence="2">The sequence shown here is derived from an EMBL/GenBank/DDBJ whole genome shotgun (WGS) entry which is preliminary data.</text>
</comment>
<evidence type="ECO:0000256" key="1">
    <source>
        <dbReference type="SAM" id="MobiDB-lite"/>
    </source>
</evidence>
<evidence type="ECO:0000313" key="2">
    <source>
        <dbReference type="EMBL" id="PHJ17960.1"/>
    </source>
</evidence>